<dbReference type="Proteomes" id="UP000315226">
    <property type="component" value="Unassembled WGS sequence"/>
</dbReference>
<evidence type="ECO:0000313" key="2">
    <source>
        <dbReference type="EMBL" id="GEB57065.1"/>
    </source>
</evidence>
<name>A0A4Y3RHE1_9ACTN</name>
<dbReference type="AlphaFoldDB" id="A0A4Y3RHE1"/>
<organism evidence="2 3">
    <name type="scientific">Streptomyces gardneri</name>
    <dbReference type="NCBI Taxonomy" id="66892"/>
    <lineage>
        <taxon>Bacteria</taxon>
        <taxon>Bacillati</taxon>
        <taxon>Actinomycetota</taxon>
        <taxon>Actinomycetes</taxon>
        <taxon>Kitasatosporales</taxon>
        <taxon>Streptomycetaceae</taxon>
        <taxon>Streptomyces</taxon>
    </lineage>
</organism>
<evidence type="ECO:0000256" key="1">
    <source>
        <dbReference type="SAM" id="MobiDB-lite"/>
    </source>
</evidence>
<evidence type="ECO:0000313" key="3">
    <source>
        <dbReference type="Proteomes" id="UP000315226"/>
    </source>
</evidence>
<proteinExistence type="predicted"/>
<accession>A0A4Y3RHE1</accession>
<protein>
    <submittedName>
        <fullName evidence="2">Uncharacterized protein</fullName>
    </submittedName>
</protein>
<dbReference type="EMBL" id="BJMN01000015">
    <property type="protein sequence ID" value="GEB57065.1"/>
    <property type="molecule type" value="Genomic_DNA"/>
</dbReference>
<feature type="compositionally biased region" description="Basic and acidic residues" evidence="1">
    <location>
        <begin position="7"/>
        <end position="16"/>
    </location>
</feature>
<comment type="caution">
    <text evidence="2">The sequence shown here is derived from an EMBL/GenBank/DDBJ whole genome shotgun (WGS) entry which is preliminary data.</text>
</comment>
<reference evidence="2 3" key="1">
    <citation type="submission" date="2019-06" db="EMBL/GenBank/DDBJ databases">
        <title>Whole genome shotgun sequence of Streptomyces gardneri NBRC 12865.</title>
        <authorList>
            <person name="Hosoyama A."/>
            <person name="Uohara A."/>
            <person name="Ohji S."/>
            <person name="Ichikawa N."/>
        </authorList>
    </citation>
    <scope>NUCLEOTIDE SEQUENCE [LARGE SCALE GENOMIC DNA]</scope>
    <source>
        <strain evidence="2 3">NBRC 12865</strain>
    </source>
</reference>
<keyword evidence="3" id="KW-1185">Reference proteome</keyword>
<sequence>MTARDGAPAKREEPCARRLLSRAPGRAQSPPPLRPGSTGIPGPGDTETIVIGLGTGCILDGLEVTIAGNVAGLRAASAWGGARGRPRYLCLARRRADFLFAMLRDGTYYEPQPPAEVN</sequence>
<gene>
    <name evidence="2" type="ORF">SGA01_26700</name>
</gene>
<feature type="region of interest" description="Disordered" evidence="1">
    <location>
        <begin position="1"/>
        <end position="46"/>
    </location>
</feature>